<protein>
    <submittedName>
        <fullName evidence="1">Uncharacterized protein</fullName>
    </submittedName>
</protein>
<accession>A0ACB9NC80</accession>
<reference evidence="1 2" key="1">
    <citation type="journal article" date="2022" name="DNA Res.">
        <title>Chromosomal-level genome assembly of the orchid tree Bauhinia variegata (Leguminosae; Cercidoideae) supports the allotetraploid origin hypothesis of Bauhinia.</title>
        <authorList>
            <person name="Zhong Y."/>
            <person name="Chen Y."/>
            <person name="Zheng D."/>
            <person name="Pang J."/>
            <person name="Liu Y."/>
            <person name="Luo S."/>
            <person name="Meng S."/>
            <person name="Qian L."/>
            <person name="Wei D."/>
            <person name="Dai S."/>
            <person name="Zhou R."/>
        </authorList>
    </citation>
    <scope>NUCLEOTIDE SEQUENCE [LARGE SCALE GENOMIC DNA]</scope>
    <source>
        <strain evidence="1">BV-YZ2020</strain>
    </source>
</reference>
<proteinExistence type="predicted"/>
<dbReference type="EMBL" id="CM039432">
    <property type="protein sequence ID" value="KAI4333527.1"/>
    <property type="molecule type" value="Genomic_DNA"/>
</dbReference>
<dbReference type="Proteomes" id="UP000828941">
    <property type="component" value="Chromosome 7"/>
</dbReference>
<comment type="caution">
    <text evidence="1">The sequence shown here is derived from an EMBL/GenBank/DDBJ whole genome shotgun (WGS) entry which is preliminary data.</text>
</comment>
<evidence type="ECO:0000313" key="2">
    <source>
        <dbReference type="Proteomes" id="UP000828941"/>
    </source>
</evidence>
<evidence type="ECO:0000313" key="1">
    <source>
        <dbReference type="EMBL" id="KAI4333527.1"/>
    </source>
</evidence>
<organism evidence="1 2">
    <name type="scientific">Bauhinia variegata</name>
    <name type="common">Purple orchid tree</name>
    <name type="synonym">Phanera variegata</name>
    <dbReference type="NCBI Taxonomy" id="167791"/>
    <lineage>
        <taxon>Eukaryota</taxon>
        <taxon>Viridiplantae</taxon>
        <taxon>Streptophyta</taxon>
        <taxon>Embryophyta</taxon>
        <taxon>Tracheophyta</taxon>
        <taxon>Spermatophyta</taxon>
        <taxon>Magnoliopsida</taxon>
        <taxon>eudicotyledons</taxon>
        <taxon>Gunneridae</taxon>
        <taxon>Pentapetalae</taxon>
        <taxon>rosids</taxon>
        <taxon>fabids</taxon>
        <taxon>Fabales</taxon>
        <taxon>Fabaceae</taxon>
        <taxon>Cercidoideae</taxon>
        <taxon>Cercideae</taxon>
        <taxon>Bauhiniinae</taxon>
        <taxon>Bauhinia</taxon>
    </lineage>
</organism>
<sequence>MAMSGILGGFPFPPRTLFQLLTFRPLRPESLIIKRGAGPRRSKIDDGRGAQHNGIGTMNSTVEENKSEVTGSNNNIQRDNRASEGNAKLNNTTTTANSTSAEPLILSSN</sequence>
<keyword evidence="2" id="KW-1185">Reference proteome</keyword>
<name>A0ACB9NC80_BAUVA</name>
<gene>
    <name evidence="1" type="ORF">L6164_018319</name>
</gene>